<protein>
    <submittedName>
        <fullName evidence="2">HNH endonuclease</fullName>
    </submittedName>
</protein>
<gene>
    <name evidence="2" type="ORF">PN451_14515</name>
</gene>
<evidence type="ECO:0000256" key="1">
    <source>
        <dbReference type="SAM" id="MobiDB-lite"/>
    </source>
</evidence>
<accession>A0ABT5AJH3</accession>
<keyword evidence="3" id="KW-1185">Reference proteome</keyword>
<dbReference type="EMBL" id="JAQMUC010000080">
    <property type="protein sequence ID" value="MDB9537024.1"/>
    <property type="molecule type" value="Genomic_DNA"/>
</dbReference>
<feature type="region of interest" description="Disordered" evidence="1">
    <location>
        <begin position="1"/>
        <end position="21"/>
    </location>
</feature>
<comment type="caution">
    <text evidence="2">The sequence shown here is derived from an EMBL/GenBank/DDBJ whole genome shotgun (WGS) entry which is preliminary data.</text>
</comment>
<organism evidence="2 3">
    <name type="scientific">Dolichospermum planctonicum CS-1226</name>
    <dbReference type="NCBI Taxonomy" id="3021751"/>
    <lineage>
        <taxon>Bacteria</taxon>
        <taxon>Bacillati</taxon>
        <taxon>Cyanobacteriota</taxon>
        <taxon>Cyanophyceae</taxon>
        <taxon>Nostocales</taxon>
        <taxon>Aphanizomenonaceae</taxon>
        <taxon>Dolichospermum</taxon>
        <taxon>Dolichospermum planctonicum</taxon>
    </lineage>
</organism>
<name>A0ABT5AJH3_9CYAN</name>
<proteinExistence type="predicted"/>
<reference evidence="2 3" key="1">
    <citation type="submission" date="2023-01" db="EMBL/GenBank/DDBJ databases">
        <title>Genomes from the Australian National Cyanobacteria Reference Collection.</title>
        <authorList>
            <person name="Willis A."/>
            <person name="Lee E.M.F."/>
        </authorList>
    </citation>
    <scope>NUCLEOTIDE SEQUENCE [LARGE SCALE GENOMIC DNA]</scope>
    <source>
        <strain evidence="2 3">CS-1226</strain>
    </source>
</reference>
<evidence type="ECO:0000313" key="3">
    <source>
        <dbReference type="Proteomes" id="UP001211249"/>
    </source>
</evidence>
<keyword evidence="2" id="KW-0255">Endonuclease</keyword>
<dbReference type="GO" id="GO:0004519">
    <property type="term" value="F:endonuclease activity"/>
    <property type="evidence" value="ECO:0007669"/>
    <property type="project" value="UniProtKB-KW"/>
</dbReference>
<sequence length="73" mass="8057">LLITANGHGSRQSCRTDKYGFPNRHVPREKIHFGFQTGDIAKAVVTTGKKIGTYVGKSFNNTLPWPNLKSPDS</sequence>
<dbReference type="Proteomes" id="UP001211249">
    <property type="component" value="Unassembled WGS sequence"/>
</dbReference>
<feature type="non-terminal residue" evidence="2">
    <location>
        <position position="1"/>
    </location>
</feature>
<keyword evidence="2" id="KW-0378">Hydrolase</keyword>
<keyword evidence="2" id="KW-0540">Nuclease</keyword>
<evidence type="ECO:0000313" key="2">
    <source>
        <dbReference type="EMBL" id="MDB9537024.1"/>
    </source>
</evidence>